<name>A0A3S0I647_9DEIO</name>
<dbReference type="Gene3D" id="3.40.50.720">
    <property type="entry name" value="NAD(P)-binding Rossmann-like Domain"/>
    <property type="match status" value="2"/>
</dbReference>
<dbReference type="InterPro" id="IPR036291">
    <property type="entry name" value="NAD(P)-bd_dom_sf"/>
</dbReference>
<evidence type="ECO:0000256" key="6">
    <source>
        <dbReference type="PIRSR" id="PIRSR000183-1"/>
    </source>
</evidence>
<feature type="active site" description="Proton donor/acceptor" evidence="6">
    <location>
        <position position="268"/>
    </location>
</feature>
<dbReference type="Pfam" id="PF05222">
    <property type="entry name" value="AlaDh_PNT_N"/>
    <property type="match status" value="1"/>
</dbReference>
<feature type="binding site" evidence="7">
    <location>
        <position position="73"/>
    </location>
    <ligand>
        <name>substrate</name>
    </ligand>
</feature>
<evidence type="ECO:0000256" key="8">
    <source>
        <dbReference type="PIRSR" id="PIRSR000183-3"/>
    </source>
</evidence>
<dbReference type="InterPro" id="IPR007698">
    <property type="entry name" value="AlaDH/PNT_NAD(H)-bd"/>
</dbReference>
<dbReference type="SMART" id="SM01003">
    <property type="entry name" value="AlaDh_PNT_N"/>
    <property type="match status" value="1"/>
</dbReference>
<keyword evidence="8" id="KW-0547">Nucleotide-binding</keyword>
<dbReference type="EC" id="1.4.1.1" evidence="2 5"/>
<feature type="binding site" evidence="8">
    <location>
        <begin position="237"/>
        <end position="238"/>
    </location>
    <ligand>
        <name>NAD(+)</name>
        <dbReference type="ChEBI" id="CHEBI:57540"/>
    </ligand>
</feature>
<feature type="binding site" evidence="8">
    <location>
        <position position="196"/>
    </location>
    <ligand>
        <name>NAD(+)</name>
        <dbReference type="ChEBI" id="CHEBI:57540"/>
    </ligand>
</feature>
<feature type="active site" description="Proton donor/acceptor" evidence="6">
    <location>
        <position position="94"/>
    </location>
</feature>
<feature type="binding site" evidence="8">
    <location>
        <position position="201"/>
    </location>
    <ligand>
        <name>NAD(+)</name>
        <dbReference type="ChEBI" id="CHEBI:57540"/>
    </ligand>
</feature>
<gene>
    <name evidence="11" type="primary">ald</name>
    <name evidence="11" type="ORF">EJ104_10085</name>
</gene>
<keyword evidence="12" id="KW-1185">Reference proteome</keyword>
<keyword evidence="4 5" id="KW-0520">NAD</keyword>
<evidence type="ECO:0000256" key="7">
    <source>
        <dbReference type="PIRSR" id="PIRSR000183-2"/>
    </source>
</evidence>
<evidence type="ECO:0000256" key="4">
    <source>
        <dbReference type="ARBA" id="ARBA00023027"/>
    </source>
</evidence>
<feature type="binding site" evidence="8">
    <location>
        <begin position="296"/>
        <end position="299"/>
    </location>
    <ligand>
        <name>NAD(+)</name>
        <dbReference type="ChEBI" id="CHEBI:57540"/>
    </ligand>
</feature>
<dbReference type="GO" id="GO:0000166">
    <property type="term" value="F:nucleotide binding"/>
    <property type="evidence" value="ECO:0007669"/>
    <property type="project" value="UniProtKB-KW"/>
</dbReference>
<sequence>MHIGVPKEIKVKENRVAMTPGGVESLVRRGHQVTVESGAGVGSSFSDADYERAGATLGSAADAWAAEMVVKVKEPISSEYGYLRPDLLLFTYLHLAADRPLTDALLAAGTTAIAYETVQHADGSLPLLMPMSEVAGRLSVQAGAYHLQKPVGGRGVLLGGVPGVKPGNVTIVGGGVVGTNAAKMAMGLGAHVTILDVSQRRLAYLDDVFFGRITTMMSSEANLRELLPTTDLLIGAVLIPGAKAPHLVTRDMLSLMPEGAVIVDVAVDQGGCVETIHATTHDDPTYEVDGIIHYGVANMPGAVPRTSTLALTNQTMPYVFQLADQGVLALNANPALLPGLNTYQGSLTNQPVATAFGMHWTDPAYSLQHGEMDPQAQPS</sequence>
<dbReference type="GO" id="GO:0000286">
    <property type="term" value="F:alanine dehydrogenase activity"/>
    <property type="evidence" value="ECO:0007669"/>
    <property type="project" value="UniProtKB-UniRule"/>
</dbReference>
<dbReference type="GO" id="GO:0005886">
    <property type="term" value="C:plasma membrane"/>
    <property type="evidence" value="ECO:0007669"/>
    <property type="project" value="TreeGrafter"/>
</dbReference>
<dbReference type="CDD" id="cd05305">
    <property type="entry name" value="L-AlaDH"/>
    <property type="match status" value="1"/>
</dbReference>
<evidence type="ECO:0000259" key="10">
    <source>
        <dbReference type="SMART" id="SM01003"/>
    </source>
</evidence>
<protein>
    <recommendedName>
        <fullName evidence="2 5">Alanine dehydrogenase</fullName>
        <ecNumber evidence="2 5">1.4.1.1</ecNumber>
    </recommendedName>
</protein>
<organism evidence="11 12">
    <name type="scientific">Deinococcus radiophilus</name>
    <dbReference type="NCBI Taxonomy" id="32062"/>
    <lineage>
        <taxon>Bacteria</taxon>
        <taxon>Thermotogati</taxon>
        <taxon>Deinococcota</taxon>
        <taxon>Deinococci</taxon>
        <taxon>Deinococcales</taxon>
        <taxon>Deinococcaceae</taxon>
        <taxon>Deinococcus</taxon>
    </lineage>
</organism>
<feature type="domain" description="Alanine dehydrogenase/pyridine nucleotide transhydrogenase NAD(H)-binding" evidence="9">
    <location>
        <begin position="147"/>
        <end position="295"/>
    </location>
</feature>
<dbReference type="FunFam" id="3.40.50.720:FF:000049">
    <property type="entry name" value="Alanine dehydrogenase"/>
    <property type="match status" value="1"/>
</dbReference>
<comment type="catalytic activity">
    <reaction evidence="5">
        <text>L-alanine + NAD(+) + H2O = pyruvate + NH4(+) + NADH + H(+)</text>
        <dbReference type="Rhea" id="RHEA:18405"/>
        <dbReference type="ChEBI" id="CHEBI:15361"/>
        <dbReference type="ChEBI" id="CHEBI:15377"/>
        <dbReference type="ChEBI" id="CHEBI:15378"/>
        <dbReference type="ChEBI" id="CHEBI:28938"/>
        <dbReference type="ChEBI" id="CHEBI:57540"/>
        <dbReference type="ChEBI" id="CHEBI:57945"/>
        <dbReference type="ChEBI" id="CHEBI:57972"/>
        <dbReference type="EC" id="1.4.1.1"/>
    </reaction>
</comment>
<comment type="similarity">
    <text evidence="1 5">Belongs to the AlaDH/PNT family.</text>
</comment>
<dbReference type="NCBIfam" id="TIGR00518">
    <property type="entry name" value="alaDH"/>
    <property type="match status" value="1"/>
</dbReference>
<feature type="binding site" evidence="8">
    <location>
        <position position="132"/>
    </location>
    <ligand>
        <name>NAD(+)</name>
        <dbReference type="ChEBI" id="CHEBI:57540"/>
    </ligand>
</feature>
<dbReference type="InterPro" id="IPR008141">
    <property type="entry name" value="Ala_DH"/>
</dbReference>
<feature type="binding site" evidence="7">
    <location>
        <position position="15"/>
    </location>
    <ligand>
        <name>substrate</name>
    </ligand>
</feature>
<comment type="caution">
    <text evidence="11">The sequence shown here is derived from an EMBL/GenBank/DDBJ whole genome shotgun (WGS) entry which is preliminary data.</text>
</comment>
<dbReference type="Pfam" id="PF01262">
    <property type="entry name" value="AlaDh_PNT_C"/>
    <property type="match status" value="1"/>
</dbReference>
<keyword evidence="3 5" id="KW-0560">Oxidoreductase</keyword>
<dbReference type="Proteomes" id="UP000277766">
    <property type="component" value="Unassembled WGS sequence"/>
</dbReference>
<evidence type="ECO:0000256" key="1">
    <source>
        <dbReference type="ARBA" id="ARBA00005689"/>
    </source>
</evidence>
<dbReference type="SUPFAM" id="SSF51735">
    <property type="entry name" value="NAD(P)-binding Rossmann-fold domains"/>
    <property type="match status" value="1"/>
</dbReference>
<evidence type="ECO:0000259" key="9">
    <source>
        <dbReference type="SMART" id="SM01002"/>
    </source>
</evidence>
<reference evidence="11 12" key="1">
    <citation type="submission" date="2018-12" db="EMBL/GenBank/DDBJ databases">
        <title>Deinococcus radiophilus ATCC 27603 genome sequencing and assembly.</title>
        <authorList>
            <person name="Maclea K.S."/>
            <person name="Maynard C.R."/>
        </authorList>
    </citation>
    <scope>NUCLEOTIDE SEQUENCE [LARGE SCALE GENOMIC DNA]</scope>
    <source>
        <strain evidence="11 12">ATCC 27603</strain>
    </source>
</reference>
<evidence type="ECO:0000256" key="3">
    <source>
        <dbReference type="ARBA" id="ARBA00023002"/>
    </source>
</evidence>
<feature type="domain" description="Alanine dehydrogenase/pyridine nucleotide transhydrogenase N-terminal" evidence="10">
    <location>
        <begin position="4"/>
        <end position="135"/>
    </location>
</feature>
<dbReference type="SUPFAM" id="SSF52283">
    <property type="entry name" value="Formate/glycerate dehydrogenase catalytic domain-like"/>
    <property type="match status" value="1"/>
</dbReference>
<feature type="binding site" evidence="8">
    <location>
        <position position="218"/>
    </location>
    <ligand>
        <name>NAD(+)</name>
        <dbReference type="ChEBI" id="CHEBI:57540"/>
    </ligand>
</feature>
<dbReference type="PROSITE" id="PS00837">
    <property type="entry name" value="ALADH_PNT_2"/>
    <property type="match status" value="1"/>
</dbReference>
<dbReference type="SMART" id="SM01002">
    <property type="entry name" value="AlaDh_PNT_C"/>
    <property type="match status" value="1"/>
</dbReference>
<dbReference type="GO" id="GO:0042853">
    <property type="term" value="P:L-alanine catabolic process"/>
    <property type="evidence" value="ECO:0007669"/>
    <property type="project" value="InterPro"/>
</dbReference>
<feature type="binding site" evidence="8">
    <location>
        <begin position="265"/>
        <end position="268"/>
    </location>
    <ligand>
        <name>NAD(+)</name>
        <dbReference type="ChEBI" id="CHEBI:57540"/>
    </ligand>
</feature>
<dbReference type="PANTHER" id="PTHR42795:SF1">
    <property type="entry name" value="ALANINE DEHYDROGENASE"/>
    <property type="match status" value="1"/>
</dbReference>
<accession>A0A3S0I647</accession>
<evidence type="ECO:0000313" key="11">
    <source>
        <dbReference type="EMBL" id="RTR25653.1"/>
    </source>
</evidence>
<dbReference type="RefSeq" id="WP_126352641.1">
    <property type="nucleotide sequence ID" value="NZ_CP086380.1"/>
</dbReference>
<evidence type="ECO:0000313" key="12">
    <source>
        <dbReference type="Proteomes" id="UP000277766"/>
    </source>
</evidence>
<evidence type="ECO:0000256" key="2">
    <source>
        <dbReference type="ARBA" id="ARBA00012897"/>
    </source>
</evidence>
<dbReference type="PANTHER" id="PTHR42795">
    <property type="entry name" value="ALANINE DEHYDROGENASE"/>
    <property type="match status" value="1"/>
</dbReference>
<dbReference type="InterPro" id="IPR007886">
    <property type="entry name" value="AlaDH/PNT_N"/>
</dbReference>
<proteinExistence type="inferred from homology"/>
<dbReference type="PIRSF" id="PIRSF000183">
    <property type="entry name" value="Alanine_dh"/>
    <property type="match status" value="1"/>
</dbReference>
<dbReference type="OrthoDB" id="9804592at2"/>
<evidence type="ECO:0000256" key="5">
    <source>
        <dbReference type="PIRNR" id="PIRNR000183"/>
    </source>
</evidence>
<dbReference type="EMBL" id="RXPE01000023">
    <property type="protein sequence ID" value="RTR25653.1"/>
    <property type="molecule type" value="Genomic_DNA"/>
</dbReference>
<dbReference type="AlphaFoldDB" id="A0A3S0I647"/>
<dbReference type="InterPro" id="IPR008143">
    <property type="entry name" value="Ala_DH/PNT_CS2"/>
</dbReference>